<dbReference type="SUPFAM" id="SSF56601">
    <property type="entry name" value="beta-lactamase/transpeptidase-like"/>
    <property type="match status" value="1"/>
</dbReference>
<accession>A0A9P4J5D8</accession>
<evidence type="ECO:0000256" key="1">
    <source>
        <dbReference type="ARBA" id="ARBA00009009"/>
    </source>
</evidence>
<dbReference type="Gene3D" id="3.40.710.10">
    <property type="entry name" value="DD-peptidase/beta-lactamase superfamily"/>
    <property type="match status" value="1"/>
</dbReference>
<dbReference type="InterPro" id="IPR001466">
    <property type="entry name" value="Beta-lactam-related"/>
</dbReference>
<dbReference type="EMBL" id="ML996086">
    <property type="protein sequence ID" value="KAF2152733.1"/>
    <property type="molecule type" value="Genomic_DNA"/>
</dbReference>
<comment type="caution">
    <text evidence="4">The sequence shown here is derived from an EMBL/GenBank/DDBJ whole genome shotgun (WGS) entry which is preliminary data.</text>
</comment>
<protein>
    <submittedName>
        <fullName evidence="4">Beta-lactamase/transpeptidase-like protein</fullName>
    </submittedName>
</protein>
<proteinExistence type="inferred from homology"/>
<dbReference type="GO" id="GO:0016787">
    <property type="term" value="F:hydrolase activity"/>
    <property type="evidence" value="ECO:0007669"/>
    <property type="project" value="UniProtKB-KW"/>
</dbReference>
<name>A0A9P4J5D8_9PEZI</name>
<dbReference type="OrthoDB" id="428260at2759"/>
<evidence type="ECO:0000313" key="5">
    <source>
        <dbReference type="Proteomes" id="UP000799439"/>
    </source>
</evidence>
<keyword evidence="5" id="KW-1185">Reference proteome</keyword>
<comment type="similarity">
    <text evidence="1">Belongs to the class-A beta-lactamase family.</text>
</comment>
<dbReference type="PANTHER" id="PTHR43283:SF17">
    <property type="entry name" value="(LOVD), PUTATIVE (AFU_ORTHOLOGUE AFUA_5G00920)-RELATED"/>
    <property type="match status" value="1"/>
</dbReference>
<dbReference type="Proteomes" id="UP000799439">
    <property type="component" value="Unassembled WGS sequence"/>
</dbReference>
<evidence type="ECO:0000259" key="3">
    <source>
        <dbReference type="Pfam" id="PF00144"/>
    </source>
</evidence>
<dbReference type="InterPro" id="IPR050789">
    <property type="entry name" value="Diverse_Enzym_Activities"/>
</dbReference>
<dbReference type="Pfam" id="PF00144">
    <property type="entry name" value="Beta-lactamase"/>
    <property type="match status" value="1"/>
</dbReference>
<dbReference type="AlphaFoldDB" id="A0A9P4J5D8"/>
<dbReference type="PANTHER" id="PTHR43283">
    <property type="entry name" value="BETA-LACTAMASE-RELATED"/>
    <property type="match status" value="1"/>
</dbReference>
<dbReference type="InterPro" id="IPR012338">
    <property type="entry name" value="Beta-lactam/transpept-like"/>
</dbReference>
<feature type="domain" description="Beta-lactamase-related" evidence="3">
    <location>
        <begin position="6"/>
        <end position="389"/>
    </location>
</feature>
<evidence type="ECO:0000313" key="4">
    <source>
        <dbReference type="EMBL" id="KAF2152733.1"/>
    </source>
</evidence>
<reference evidence="4" key="1">
    <citation type="journal article" date="2020" name="Stud. Mycol.">
        <title>101 Dothideomycetes genomes: a test case for predicting lifestyles and emergence of pathogens.</title>
        <authorList>
            <person name="Haridas S."/>
            <person name="Albert R."/>
            <person name="Binder M."/>
            <person name="Bloem J."/>
            <person name="Labutti K."/>
            <person name="Salamov A."/>
            <person name="Andreopoulos B."/>
            <person name="Baker S."/>
            <person name="Barry K."/>
            <person name="Bills G."/>
            <person name="Bluhm B."/>
            <person name="Cannon C."/>
            <person name="Castanera R."/>
            <person name="Culley D."/>
            <person name="Daum C."/>
            <person name="Ezra D."/>
            <person name="Gonzalez J."/>
            <person name="Henrissat B."/>
            <person name="Kuo A."/>
            <person name="Liang C."/>
            <person name="Lipzen A."/>
            <person name="Lutzoni F."/>
            <person name="Magnuson J."/>
            <person name="Mondo S."/>
            <person name="Nolan M."/>
            <person name="Ohm R."/>
            <person name="Pangilinan J."/>
            <person name="Park H.-J."/>
            <person name="Ramirez L."/>
            <person name="Alfaro M."/>
            <person name="Sun H."/>
            <person name="Tritt A."/>
            <person name="Yoshinaga Y."/>
            <person name="Zwiers L.-H."/>
            <person name="Turgeon B."/>
            <person name="Goodwin S."/>
            <person name="Spatafora J."/>
            <person name="Crous P."/>
            <person name="Grigoriev I."/>
        </authorList>
    </citation>
    <scope>NUCLEOTIDE SEQUENCE</scope>
    <source>
        <strain evidence="4">CBS 260.36</strain>
    </source>
</reference>
<organism evidence="4 5">
    <name type="scientific">Myriangium duriaei CBS 260.36</name>
    <dbReference type="NCBI Taxonomy" id="1168546"/>
    <lineage>
        <taxon>Eukaryota</taxon>
        <taxon>Fungi</taxon>
        <taxon>Dikarya</taxon>
        <taxon>Ascomycota</taxon>
        <taxon>Pezizomycotina</taxon>
        <taxon>Dothideomycetes</taxon>
        <taxon>Dothideomycetidae</taxon>
        <taxon>Myriangiales</taxon>
        <taxon>Myriangiaceae</taxon>
        <taxon>Myriangium</taxon>
    </lineage>
</organism>
<gene>
    <name evidence="4" type="ORF">K461DRAFT_294375</name>
</gene>
<evidence type="ECO:0000256" key="2">
    <source>
        <dbReference type="ARBA" id="ARBA00022801"/>
    </source>
</evidence>
<keyword evidence="2" id="KW-0378">Hydrolase</keyword>
<sequence length="420" mass="46312">MENFIQSACDARLIPGAVVFATDRTGRLDYRNVFGSHSLEDPTTYTPLAFDSTVWFASCTKLITSIAAMQCVERGLVSLDEDVRALAPELDDLEVLRGGENGTIASRTKNTTPITLRQLLSHSSGFAYEFNSPTLQAWRNETPESERPTPTSVRKRFLHPLLYEPGTSWSYGPSTDWAGVVVERVTGSTLQDYIVKNIFDPLDIKNLTFFLATRPDLQAKRAVMSWRTEEAEAVHSQHKQPCFEPDFEDASGGGGIFGAPGEYMKVLCALLLATGQSASDAESYPPAQLLRRSTANALFEPQLGENGRKALQGVSEIPRLNEMLGGMPPKTRKDWGLGGLVVLDDLPGWRNKGTLTWGGTPNLTWWIDRTAGICGLYSSQIMPIGDAKSNEMVHAFEKDMYRRLAELNKGSERVDSPLDG</sequence>